<keyword evidence="4" id="KW-1003">Cell membrane</keyword>
<comment type="similarity">
    <text evidence="2">Belongs to the EamA transporter family.</text>
</comment>
<evidence type="ECO:0000256" key="8">
    <source>
        <dbReference type="SAM" id="Phobius"/>
    </source>
</evidence>
<evidence type="ECO:0000259" key="9">
    <source>
        <dbReference type="Pfam" id="PF00892"/>
    </source>
</evidence>
<protein>
    <submittedName>
        <fullName evidence="10">EamA family transporter RarD</fullName>
    </submittedName>
</protein>
<feature type="transmembrane region" description="Helical" evidence="8">
    <location>
        <begin position="80"/>
        <end position="100"/>
    </location>
</feature>
<keyword evidence="11" id="KW-1185">Reference proteome</keyword>
<dbReference type="EMBL" id="JANTHX010000004">
    <property type="protein sequence ID" value="MCS0498694.1"/>
    <property type="molecule type" value="Genomic_DNA"/>
</dbReference>
<dbReference type="SUPFAM" id="SSF103481">
    <property type="entry name" value="Multidrug resistance efflux transporter EmrE"/>
    <property type="match status" value="2"/>
</dbReference>
<dbReference type="InterPro" id="IPR004626">
    <property type="entry name" value="RarD"/>
</dbReference>
<feature type="transmembrane region" description="Helical" evidence="8">
    <location>
        <begin position="277"/>
        <end position="298"/>
    </location>
</feature>
<evidence type="ECO:0000313" key="10">
    <source>
        <dbReference type="EMBL" id="MCS0498694.1"/>
    </source>
</evidence>
<feature type="domain" description="EamA" evidence="9">
    <location>
        <begin position="17"/>
        <end position="152"/>
    </location>
</feature>
<comment type="subcellular location">
    <subcellularLocation>
        <location evidence="1">Cell membrane</location>
        <topology evidence="1">Multi-pass membrane protein</topology>
    </subcellularLocation>
</comment>
<dbReference type="Pfam" id="PF00892">
    <property type="entry name" value="EamA"/>
    <property type="match status" value="1"/>
</dbReference>
<dbReference type="PANTHER" id="PTHR22911:SF137">
    <property type="entry name" value="SOLUTE CARRIER FAMILY 35 MEMBER G2-RELATED"/>
    <property type="match status" value="1"/>
</dbReference>
<feature type="transmembrane region" description="Helical" evidence="8">
    <location>
        <begin position="112"/>
        <end position="129"/>
    </location>
</feature>
<gene>
    <name evidence="10" type="primary">rarD</name>
    <name evidence="10" type="ORF">NUH29_03905</name>
</gene>
<reference evidence="10 11" key="1">
    <citation type="submission" date="2022-08" db="EMBL/GenBank/DDBJ databases">
        <authorList>
            <person name="Li F."/>
        </authorList>
    </citation>
    <scope>NUCLEOTIDE SEQUENCE [LARGE SCALE GENOMIC DNA]</scope>
    <source>
        <strain evidence="10 11">10F1B-8-1</strain>
    </source>
</reference>
<keyword evidence="6 8" id="KW-1133">Transmembrane helix</keyword>
<evidence type="ECO:0000256" key="6">
    <source>
        <dbReference type="ARBA" id="ARBA00022989"/>
    </source>
</evidence>
<feature type="transmembrane region" description="Helical" evidence="8">
    <location>
        <begin position="247"/>
        <end position="271"/>
    </location>
</feature>
<organism evidence="10 11">
    <name type="scientific">Protaetiibacter mangrovi</name>
    <dbReference type="NCBI Taxonomy" id="2970926"/>
    <lineage>
        <taxon>Bacteria</taxon>
        <taxon>Bacillati</taxon>
        <taxon>Actinomycetota</taxon>
        <taxon>Actinomycetes</taxon>
        <taxon>Micrococcales</taxon>
        <taxon>Microbacteriaceae</taxon>
        <taxon>Protaetiibacter</taxon>
    </lineage>
</organism>
<comment type="caution">
    <text evidence="10">The sequence shown here is derived from an EMBL/GenBank/DDBJ whole genome shotgun (WGS) entry which is preliminary data.</text>
</comment>
<feature type="transmembrane region" description="Helical" evidence="8">
    <location>
        <begin position="195"/>
        <end position="215"/>
    </location>
</feature>
<dbReference type="NCBIfam" id="TIGR00688">
    <property type="entry name" value="rarD"/>
    <property type="match status" value="1"/>
</dbReference>
<keyword evidence="7 8" id="KW-0472">Membrane</keyword>
<feature type="transmembrane region" description="Helical" evidence="8">
    <location>
        <begin position="136"/>
        <end position="152"/>
    </location>
</feature>
<name>A0ABT1ZDC2_9MICO</name>
<evidence type="ECO:0000313" key="11">
    <source>
        <dbReference type="Proteomes" id="UP001205337"/>
    </source>
</evidence>
<accession>A0ABT1ZDC2</accession>
<dbReference type="Gene3D" id="1.10.3730.20">
    <property type="match status" value="1"/>
</dbReference>
<feature type="transmembrane region" description="Helical" evidence="8">
    <location>
        <begin position="158"/>
        <end position="175"/>
    </location>
</feature>
<dbReference type="InterPro" id="IPR037185">
    <property type="entry name" value="EmrE-like"/>
</dbReference>
<feature type="transmembrane region" description="Helical" evidence="8">
    <location>
        <begin position="221"/>
        <end position="240"/>
    </location>
</feature>
<evidence type="ECO:0000256" key="4">
    <source>
        <dbReference type="ARBA" id="ARBA00022475"/>
    </source>
</evidence>
<evidence type="ECO:0000256" key="7">
    <source>
        <dbReference type="ARBA" id="ARBA00023136"/>
    </source>
</evidence>
<evidence type="ECO:0000256" key="3">
    <source>
        <dbReference type="ARBA" id="ARBA00022448"/>
    </source>
</evidence>
<keyword evidence="3" id="KW-0813">Transport</keyword>
<feature type="transmembrane region" description="Helical" evidence="8">
    <location>
        <begin position="18"/>
        <end position="38"/>
    </location>
</feature>
<evidence type="ECO:0000256" key="2">
    <source>
        <dbReference type="ARBA" id="ARBA00007362"/>
    </source>
</evidence>
<dbReference type="Proteomes" id="UP001205337">
    <property type="component" value="Unassembled WGS sequence"/>
</dbReference>
<keyword evidence="5 8" id="KW-0812">Transmembrane</keyword>
<dbReference type="InterPro" id="IPR000620">
    <property type="entry name" value="EamA_dom"/>
</dbReference>
<feature type="transmembrane region" description="Helical" evidence="8">
    <location>
        <begin position="44"/>
        <end position="68"/>
    </location>
</feature>
<proteinExistence type="inferred from homology"/>
<evidence type="ECO:0000256" key="5">
    <source>
        <dbReference type="ARBA" id="ARBA00022692"/>
    </source>
</evidence>
<sequence length="312" mass="33266">MSANPPAPTRVGGQGAGLLYAVAAYGLWGFLPGFFLLLDPASPWEIVAFRILMSLGFCAILLTVTRGWRTLAGLARQPRVLFTMALAGAFIYVNWQVFVLATLSGHVVEGSLGYFINPVITVALGVIVLRERLRPLQWAAVGISLVAILVIAVGYGAFPWIALALAFSFGFYGFIKKRVGAQVDAVSGLTLETVWLAPVAVVQLIITQATLGLTFGSSGPVHLLLMIATGVITATPLLLFASAARRLPLVALGLTQYLAPVLQFLTGVFLLHEPMPVGRWIGFCLVWAALVLLTVDMIRAARAGRRASLPTA</sequence>
<dbReference type="PANTHER" id="PTHR22911">
    <property type="entry name" value="ACYL-MALONYL CONDENSING ENZYME-RELATED"/>
    <property type="match status" value="1"/>
</dbReference>
<dbReference type="RefSeq" id="WP_258797693.1">
    <property type="nucleotide sequence ID" value="NZ_JANTHX010000004.1"/>
</dbReference>
<evidence type="ECO:0000256" key="1">
    <source>
        <dbReference type="ARBA" id="ARBA00004651"/>
    </source>
</evidence>